<feature type="compositionally biased region" description="Basic and acidic residues" evidence="1">
    <location>
        <begin position="41"/>
        <end position="50"/>
    </location>
</feature>
<evidence type="ECO:0000313" key="3">
    <source>
        <dbReference type="Proteomes" id="UP000193067"/>
    </source>
</evidence>
<evidence type="ECO:0000256" key="1">
    <source>
        <dbReference type="SAM" id="MobiDB-lite"/>
    </source>
</evidence>
<protein>
    <submittedName>
        <fullName evidence="2">Uncharacterized protein</fullName>
    </submittedName>
</protein>
<name>A0A1Y2IMD9_TRAC3</name>
<feature type="compositionally biased region" description="Low complexity" evidence="1">
    <location>
        <begin position="55"/>
        <end position="68"/>
    </location>
</feature>
<dbReference type="Proteomes" id="UP000193067">
    <property type="component" value="Unassembled WGS sequence"/>
</dbReference>
<sequence>MSHATAQNKAGMAGLRTKKGKSSKSTPVQKAKLANQATTESRPKTKDGRPGKQLPPSASKPSHPPSSSREGQEKGKSQKPKPKPRPIGARKTIAAAEPASATVALSSPAHSPEATEDTTAALEQEAAIMLTSLRTRTANSVTPRDGSAANTRVADVPQAEDGDESEAQVEEDDEDEEDLEVEEDGGVSYEPLTVSDDEGWDLTARVDPGLAETISAEDGDVEGSPYGEGAAPDEDFEIPFKVPYGPAMRDLNLFSSTPWPTVQLKIAEKMVRDPALLHLGYELSWEQRNGRKPPPTSLQDAEEWECLKRHIHHVESEGTDGARPDNGRFRLRDRRREEP</sequence>
<accession>A0A1Y2IMD9</accession>
<proteinExistence type="predicted"/>
<dbReference type="OrthoDB" id="3027237at2759"/>
<dbReference type="AlphaFoldDB" id="A0A1Y2IMD9"/>
<feature type="compositionally biased region" description="Acidic residues" evidence="1">
    <location>
        <begin position="158"/>
        <end position="185"/>
    </location>
</feature>
<organism evidence="2 3">
    <name type="scientific">Trametes coccinea (strain BRFM310)</name>
    <name type="common">Pycnoporus coccineus</name>
    <dbReference type="NCBI Taxonomy" id="1353009"/>
    <lineage>
        <taxon>Eukaryota</taxon>
        <taxon>Fungi</taxon>
        <taxon>Dikarya</taxon>
        <taxon>Basidiomycota</taxon>
        <taxon>Agaricomycotina</taxon>
        <taxon>Agaricomycetes</taxon>
        <taxon>Polyporales</taxon>
        <taxon>Polyporaceae</taxon>
        <taxon>Trametes</taxon>
    </lineage>
</organism>
<reference evidence="2 3" key="1">
    <citation type="journal article" date="2015" name="Biotechnol. Biofuels">
        <title>Enhanced degradation of softwood versus hardwood by the white-rot fungus Pycnoporus coccineus.</title>
        <authorList>
            <person name="Couturier M."/>
            <person name="Navarro D."/>
            <person name="Chevret D."/>
            <person name="Henrissat B."/>
            <person name="Piumi F."/>
            <person name="Ruiz-Duenas F.J."/>
            <person name="Martinez A.T."/>
            <person name="Grigoriev I.V."/>
            <person name="Riley R."/>
            <person name="Lipzen A."/>
            <person name="Berrin J.G."/>
            <person name="Master E.R."/>
            <person name="Rosso M.N."/>
        </authorList>
    </citation>
    <scope>NUCLEOTIDE SEQUENCE [LARGE SCALE GENOMIC DNA]</scope>
    <source>
        <strain evidence="2 3">BRFM310</strain>
    </source>
</reference>
<feature type="compositionally biased region" description="Polar residues" evidence="1">
    <location>
        <begin position="132"/>
        <end position="142"/>
    </location>
</feature>
<feature type="region of interest" description="Disordered" evidence="1">
    <location>
        <begin position="1"/>
        <end position="238"/>
    </location>
</feature>
<evidence type="ECO:0000313" key="2">
    <source>
        <dbReference type="EMBL" id="OSD01421.1"/>
    </source>
</evidence>
<feature type="region of interest" description="Disordered" evidence="1">
    <location>
        <begin position="313"/>
        <end position="339"/>
    </location>
</feature>
<dbReference type="EMBL" id="KZ084111">
    <property type="protein sequence ID" value="OSD01421.1"/>
    <property type="molecule type" value="Genomic_DNA"/>
</dbReference>
<gene>
    <name evidence="2" type="ORF">PYCCODRAFT_1425917</name>
</gene>
<keyword evidence="3" id="KW-1185">Reference proteome</keyword>